<feature type="transmembrane region" description="Helical" evidence="5">
    <location>
        <begin position="126"/>
        <end position="149"/>
    </location>
</feature>
<evidence type="ECO:0000256" key="4">
    <source>
        <dbReference type="ARBA" id="ARBA00023136"/>
    </source>
</evidence>
<evidence type="ECO:0000256" key="5">
    <source>
        <dbReference type="SAM" id="Phobius"/>
    </source>
</evidence>
<dbReference type="GO" id="GO:0055085">
    <property type="term" value="P:transmembrane transport"/>
    <property type="evidence" value="ECO:0007669"/>
    <property type="project" value="InterPro"/>
</dbReference>
<dbReference type="STRING" id="1855912.LuPra_02163"/>
<dbReference type="Pfam" id="PF00916">
    <property type="entry name" value="Sulfate_transp"/>
    <property type="match status" value="1"/>
</dbReference>
<feature type="transmembrane region" description="Helical" evidence="5">
    <location>
        <begin position="347"/>
        <end position="365"/>
    </location>
</feature>
<reference evidence="7 8" key="1">
    <citation type="journal article" date="2016" name="Genome Announc.">
        <title>First Complete Genome Sequence of a Subdivision 6 Acidobacterium Strain.</title>
        <authorList>
            <person name="Huang S."/>
            <person name="Vieira S."/>
            <person name="Bunk B."/>
            <person name="Riedel T."/>
            <person name="Sproer C."/>
            <person name="Overmann J."/>
        </authorList>
    </citation>
    <scope>NUCLEOTIDE SEQUENCE [LARGE SCALE GENOMIC DNA]</scope>
    <source>
        <strain evidence="8">DSM 100886 HEG_-6_39</strain>
    </source>
</reference>
<dbReference type="OrthoDB" id="9771198at2"/>
<dbReference type="InterPro" id="IPR001902">
    <property type="entry name" value="SLC26A/SulP_fam"/>
</dbReference>
<dbReference type="PATRIC" id="fig|1813736.3.peg.2270"/>
<evidence type="ECO:0000256" key="2">
    <source>
        <dbReference type="ARBA" id="ARBA00022692"/>
    </source>
</evidence>
<dbReference type="Proteomes" id="UP000076079">
    <property type="component" value="Chromosome"/>
</dbReference>
<dbReference type="AlphaFoldDB" id="A0A143PK78"/>
<accession>A0A143PK78</accession>
<dbReference type="CDD" id="cd07042">
    <property type="entry name" value="STAS_SulP_like_sulfate_transporter"/>
    <property type="match status" value="1"/>
</dbReference>
<feature type="transmembrane region" description="Helical" evidence="5">
    <location>
        <begin position="204"/>
        <end position="223"/>
    </location>
</feature>
<organism evidence="7 8">
    <name type="scientific">Luteitalea pratensis</name>
    <dbReference type="NCBI Taxonomy" id="1855912"/>
    <lineage>
        <taxon>Bacteria</taxon>
        <taxon>Pseudomonadati</taxon>
        <taxon>Acidobacteriota</taxon>
        <taxon>Vicinamibacteria</taxon>
        <taxon>Vicinamibacterales</taxon>
        <taxon>Vicinamibacteraceae</taxon>
        <taxon>Luteitalea</taxon>
    </lineage>
</organism>
<name>A0A143PK78_LUTPR</name>
<feature type="transmembrane region" description="Helical" evidence="5">
    <location>
        <begin position="179"/>
        <end position="197"/>
    </location>
</feature>
<dbReference type="InterPro" id="IPR002645">
    <property type="entry name" value="STAS_dom"/>
</dbReference>
<comment type="subcellular location">
    <subcellularLocation>
        <location evidence="1">Membrane</location>
        <topology evidence="1">Multi-pass membrane protein</topology>
    </subcellularLocation>
</comment>
<evidence type="ECO:0000256" key="3">
    <source>
        <dbReference type="ARBA" id="ARBA00022989"/>
    </source>
</evidence>
<dbReference type="PANTHER" id="PTHR11814">
    <property type="entry name" value="SULFATE TRANSPORTER"/>
    <property type="match status" value="1"/>
</dbReference>
<evidence type="ECO:0000313" key="7">
    <source>
        <dbReference type="EMBL" id="AMY08957.1"/>
    </source>
</evidence>
<dbReference type="EMBL" id="CP015136">
    <property type="protein sequence ID" value="AMY08957.1"/>
    <property type="molecule type" value="Genomic_DNA"/>
</dbReference>
<dbReference type="GO" id="GO:0016020">
    <property type="term" value="C:membrane"/>
    <property type="evidence" value="ECO:0007669"/>
    <property type="project" value="UniProtKB-SubCell"/>
</dbReference>
<keyword evidence="8" id="KW-1185">Reference proteome</keyword>
<keyword evidence="4 5" id="KW-0472">Membrane</keyword>
<feature type="transmembrane region" description="Helical" evidence="5">
    <location>
        <begin position="325"/>
        <end position="341"/>
    </location>
</feature>
<feature type="transmembrane region" description="Helical" evidence="5">
    <location>
        <begin position="385"/>
        <end position="409"/>
    </location>
</feature>
<proteinExistence type="predicted"/>
<protein>
    <submittedName>
        <fullName evidence="7">Putative sulfate transporterc</fullName>
    </submittedName>
</protein>
<evidence type="ECO:0000259" key="6">
    <source>
        <dbReference type="PROSITE" id="PS50801"/>
    </source>
</evidence>
<feature type="transmembrane region" description="Helical" evidence="5">
    <location>
        <begin position="52"/>
        <end position="70"/>
    </location>
</feature>
<evidence type="ECO:0000313" key="8">
    <source>
        <dbReference type="Proteomes" id="UP000076079"/>
    </source>
</evidence>
<feature type="transmembrane region" description="Helical" evidence="5">
    <location>
        <begin position="243"/>
        <end position="264"/>
    </location>
</feature>
<sequence>MSAASLIPSLGWLRAYPRAWLRPDLTAGLTAAAVVVPKAMAYATIAQLPLHVGLYTAIVPMVVYALLGTSRPLSVSTTTTIAILTAAELGRAAPGGDAAALIAAAATLSVLVGVLLGLASLLRLGFVASFISDPVLTGFKSGIGLVIVVDQLPKLLGVHFTKTGFFRDLVALAQQLPETSIPTLLLAVVLLGLLVALEHVAPRAPAPLVAIGLAIAVSGVLGLEARGVATVGAVAGGLPHLMLPNLALAQAMWPAAAGIALMSFTESIAAARAFGVTDEPRPDPNQELLALGLANATGGVLGAMPSGGGTSQTAVNRLAGARSQVAGIVTATAALATLLLLGPVIALMPQAALAAVVVFYSLELIKPAEFKAIRRVRRIEFRWAVSAFAGVVLLGTLQGILVAVIASLVSLAHQAYNPPVHVLGRKRGTTAFRARTSEHPDDETWPGLLILRPEGRLFFANAERVVDRISPLVSREHPRVVLLDCRGVTDVEYTALRMLTEAEERLRASGISLWLAGLNPEVLDVVRRSALGDRLGRDRMFFNLDAAVQAYEQRHVA</sequence>
<feature type="domain" description="STAS" evidence="6">
    <location>
        <begin position="438"/>
        <end position="551"/>
    </location>
</feature>
<dbReference type="Pfam" id="PF01740">
    <property type="entry name" value="STAS"/>
    <property type="match status" value="1"/>
</dbReference>
<dbReference type="Gene3D" id="3.30.750.24">
    <property type="entry name" value="STAS domain"/>
    <property type="match status" value="1"/>
</dbReference>
<evidence type="ECO:0000256" key="1">
    <source>
        <dbReference type="ARBA" id="ARBA00004141"/>
    </source>
</evidence>
<dbReference type="SUPFAM" id="SSF52091">
    <property type="entry name" value="SpoIIaa-like"/>
    <property type="match status" value="1"/>
</dbReference>
<dbReference type="RefSeq" id="WP_110170735.1">
    <property type="nucleotide sequence ID" value="NZ_CP015136.1"/>
</dbReference>
<dbReference type="KEGG" id="abac:LuPra_02163"/>
<keyword evidence="2 5" id="KW-0812">Transmembrane</keyword>
<dbReference type="InterPro" id="IPR036513">
    <property type="entry name" value="STAS_dom_sf"/>
</dbReference>
<feature type="transmembrane region" description="Helical" evidence="5">
    <location>
        <begin position="98"/>
        <end position="119"/>
    </location>
</feature>
<keyword evidence="3 5" id="KW-1133">Transmembrane helix</keyword>
<dbReference type="InterPro" id="IPR011547">
    <property type="entry name" value="SLC26A/SulP_dom"/>
</dbReference>
<dbReference type="PROSITE" id="PS50801">
    <property type="entry name" value="STAS"/>
    <property type="match status" value="1"/>
</dbReference>
<reference evidence="8" key="2">
    <citation type="submission" date="2016-04" db="EMBL/GenBank/DDBJ databases">
        <title>First Complete Genome Sequence of a Subdivision 6 Acidobacterium.</title>
        <authorList>
            <person name="Huang S."/>
            <person name="Vieira S."/>
            <person name="Bunk B."/>
            <person name="Riedel T."/>
            <person name="Sproeer C."/>
            <person name="Overmann J."/>
        </authorList>
    </citation>
    <scope>NUCLEOTIDE SEQUENCE [LARGE SCALE GENOMIC DNA]</scope>
    <source>
        <strain evidence="8">DSM 100886 HEG_-6_39</strain>
    </source>
</reference>
<gene>
    <name evidence="7" type="ORF">LuPra_02163</name>
</gene>